<evidence type="ECO:0000313" key="2">
    <source>
        <dbReference type="EMBL" id="KAJ7354419.1"/>
    </source>
</evidence>
<dbReference type="InterPro" id="IPR046522">
    <property type="entry name" value="DUF6699"/>
</dbReference>
<feature type="domain" description="DUF6699" evidence="1">
    <location>
        <begin position="149"/>
        <end position="262"/>
    </location>
</feature>
<gene>
    <name evidence="2" type="ORF">DFH08DRAFT_804328</name>
</gene>
<name>A0AAD7EW64_9AGAR</name>
<dbReference type="Proteomes" id="UP001218218">
    <property type="component" value="Unassembled WGS sequence"/>
</dbReference>
<protein>
    <recommendedName>
        <fullName evidence="1">DUF6699 domain-containing protein</fullName>
    </recommendedName>
</protein>
<comment type="caution">
    <text evidence="2">The sequence shown here is derived from an EMBL/GenBank/DDBJ whole genome shotgun (WGS) entry which is preliminary data.</text>
</comment>
<dbReference type="EMBL" id="JARIHO010000010">
    <property type="protein sequence ID" value="KAJ7354419.1"/>
    <property type="molecule type" value="Genomic_DNA"/>
</dbReference>
<dbReference type="Pfam" id="PF20415">
    <property type="entry name" value="DUF6699"/>
    <property type="match status" value="1"/>
</dbReference>
<sequence>MLTSAIISMRTGWGKPRHFGREKADYVKDADKNVMHGQNLKIRLSKTRTGSELCSTQVPVSEGWNLRSYLSCPTCGRRFSSSSKNDVLPRDAIIANSSESVEASSTGPDAVNGPALQVFLQIYSSYADNTCIGSNAGGEGVYAVGPTFLNFDVTLPAQHAMPNTWLPDDVLVKPATEPPLSLLILVHPRLGSWDIVLRPAEGKIGADYKSLPPAVQYKVSVAFSRRWKRMPNTELKDTEWGKGLKRVDFLRGTIRFAGVSKSQLGYNYLNLLLTPKPGPKRYRCQLIEVDCRARNTALAITELEELEKSRTDRDDGQANFIEGNVVGLLFASSERMTEVGLVHYEAPNLSRVWHRTYIVKTGNVPEWSSFLREKLIYTSSTNWPPAQGGVVDTAK</sequence>
<dbReference type="AlphaFoldDB" id="A0AAD7EW64"/>
<keyword evidence="3" id="KW-1185">Reference proteome</keyword>
<organism evidence="2 3">
    <name type="scientific">Mycena albidolilacea</name>
    <dbReference type="NCBI Taxonomy" id="1033008"/>
    <lineage>
        <taxon>Eukaryota</taxon>
        <taxon>Fungi</taxon>
        <taxon>Dikarya</taxon>
        <taxon>Basidiomycota</taxon>
        <taxon>Agaricomycotina</taxon>
        <taxon>Agaricomycetes</taxon>
        <taxon>Agaricomycetidae</taxon>
        <taxon>Agaricales</taxon>
        <taxon>Marasmiineae</taxon>
        <taxon>Mycenaceae</taxon>
        <taxon>Mycena</taxon>
    </lineage>
</organism>
<reference evidence="2" key="1">
    <citation type="submission" date="2023-03" db="EMBL/GenBank/DDBJ databases">
        <title>Massive genome expansion in bonnet fungi (Mycena s.s.) driven by repeated elements and novel gene families across ecological guilds.</title>
        <authorList>
            <consortium name="Lawrence Berkeley National Laboratory"/>
            <person name="Harder C.B."/>
            <person name="Miyauchi S."/>
            <person name="Viragh M."/>
            <person name="Kuo A."/>
            <person name="Thoen E."/>
            <person name="Andreopoulos B."/>
            <person name="Lu D."/>
            <person name="Skrede I."/>
            <person name="Drula E."/>
            <person name="Henrissat B."/>
            <person name="Morin E."/>
            <person name="Kohler A."/>
            <person name="Barry K."/>
            <person name="LaButti K."/>
            <person name="Morin E."/>
            <person name="Salamov A."/>
            <person name="Lipzen A."/>
            <person name="Mereny Z."/>
            <person name="Hegedus B."/>
            <person name="Baldrian P."/>
            <person name="Stursova M."/>
            <person name="Weitz H."/>
            <person name="Taylor A."/>
            <person name="Grigoriev I.V."/>
            <person name="Nagy L.G."/>
            <person name="Martin F."/>
            <person name="Kauserud H."/>
        </authorList>
    </citation>
    <scope>NUCLEOTIDE SEQUENCE</scope>
    <source>
        <strain evidence="2">CBHHK002</strain>
    </source>
</reference>
<accession>A0AAD7EW64</accession>
<evidence type="ECO:0000313" key="3">
    <source>
        <dbReference type="Proteomes" id="UP001218218"/>
    </source>
</evidence>
<evidence type="ECO:0000259" key="1">
    <source>
        <dbReference type="Pfam" id="PF20415"/>
    </source>
</evidence>
<proteinExistence type="predicted"/>